<proteinExistence type="predicted"/>
<evidence type="ECO:0000313" key="5">
    <source>
        <dbReference type="Proteomes" id="UP000581425"/>
    </source>
</evidence>
<dbReference type="EMBL" id="QYOH01000010">
    <property type="protein sequence ID" value="TXU35645.1"/>
    <property type="molecule type" value="Genomic_DNA"/>
</dbReference>
<evidence type="ECO:0000313" key="2">
    <source>
        <dbReference type="EMBL" id="QOY32795.1"/>
    </source>
</evidence>
<evidence type="ECO:0000313" key="4">
    <source>
        <dbReference type="Proteomes" id="UP000460654"/>
    </source>
</evidence>
<evidence type="ECO:0000313" key="3">
    <source>
        <dbReference type="EMBL" id="TXU35645.1"/>
    </source>
</evidence>
<dbReference type="Proteomes" id="UP000581425">
    <property type="component" value="Chromosome"/>
</dbReference>
<protein>
    <submittedName>
        <fullName evidence="1">Uncharacterized protein</fullName>
    </submittedName>
</protein>
<reference evidence="3 4" key="1">
    <citation type="submission" date="2018-09" db="EMBL/GenBank/DDBJ databases">
        <title>Persistent metagenomic signatures of early life antibiotic treatment in the infant gut microbiota and resistome.</title>
        <authorList>
            <person name="Gasparrini A.J."/>
        </authorList>
    </citation>
    <scope>NUCLEOTIDE SEQUENCE [LARGE SCALE GENOMIC DNA]</scope>
    <source>
        <strain evidence="3 4">T0181B.E-10</strain>
    </source>
</reference>
<sequence length="81" mass="9390">MTNTKWFRKRLTDYQLSLLKKLDDKTPLHPSSDVFRSCPSRVEKAFIAMGKWGLVTKSREGFCITDNGREMIDSAERAYSE</sequence>
<gene>
    <name evidence="3" type="ORF">D4N09_12005</name>
    <name evidence="2" type="ORF">FOI11_008610</name>
    <name evidence="1" type="ORF">FOI11_11435</name>
</gene>
<dbReference type="AlphaFoldDB" id="A0A2G8ZZ27"/>
<dbReference type="Proteomes" id="UP000581425">
    <property type="component" value="Unassembled WGS sequence"/>
</dbReference>
<dbReference type="EMBL" id="JACGTG010000001">
    <property type="protein sequence ID" value="MBA6240596.1"/>
    <property type="molecule type" value="Genomic_DNA"/>
</dbReference>
<reference evidence="1 5" key="2">
    <citation type="submission" date="2020-07" db="EMBL/GenBank/DDBJ databases">
        <title>Analysis of Genomes of Bacterial Isolates from Lameness Outbreaks in Broilers.</title>
        <authorList>
            <person name="Ekesi N.S."/>
            <person name="Alrubaye A."/>
            <person name="Rhoads D."/>
        </authorList>
    </citation>
    <scope>NUCLEOTIDE SEQUENCE [LARGE SCALE GENOMIC DNA]</scope>
    <source>
        <strain evidence="1 5">1409</strain>
    </source>
</reference>
<name>A0A2G8ZZ27_ECOLX</name>
<reference evidence="2 5" key="3">
    <citation type="submission" date="2020-10" db="EMBL/GenBank/DDBJ databases">
        <title>Analysis of Genomes of Bacterial Isolates from Lameness Outbreaks in Broilers.</title>
        <authorList>
            <person name="Rhoads D."/>
            <person name="Ekesi N.S."/>
        </authorList>
    </citation>
    <scope>NUCLEOTIDE SEQUENCE [LARGE SCALE GENOMIC DNA]</scope>
    <source>
        <strain evidence="2 5">1409</strain>
    </source>
</reference>
<dbReference type="EMBL" id="CP063369">
    <property type="protein sequence ID" value="QOY32795.1"/>
    <property type="molecule type" value="Genomic_DNA"/>
</dbReference>
<accession>A0A2G8ZZ27</accession>
<organism evidence="1 5">
    <name type="scientific">Escherichia coli</name>
    <dbReference type="NCBI Taxonomy" id="562"/>
    <lineage>
        <taxon>Bacteria</taxon>
        <taxon>Pseudomonadati</taxon>
        <taxon>Pseudomonadota</taxon>
        <taxon>Gammaproteobacteria</taxon>
        <taxon>Enterobacterales</taxon>
        <taxon>Enterobacteriaceae</taxon>
        <taxon>Escherichia</taxon>
    </lineage>
</organism>
<dbReference type="Proteomes" id="UP000460654">
    <property type="component" value="Unassembled WGS sequence"/>
</dbReference>
<evidence type="ECO:0000313" key="1">
    <source>
        <dbReference type="EMBL" id="MBA6240596.1"/>
    </source>
</evidence>
<dbReference type="RefSeq" id="WP_000185625.1">
    <property type="nucleotide sequence ID" value="NZ_AP024123.1"/>
</dbReference>